<proteinExistence type="predicted"/>
<dbReference type="SUPFAM" id="SSF53822">
    <property type="entry name" value="Periplasmic binding protein-like I"/>
    <property type="match status" value="1"/>
</dbReference>
<dbReference type="InterPro" id="IPR001828">
    <property type="entry name" value="ANF_lig-bd_rcpt"/>
</dbReference>
<dbReference type="AlphaFoldDB" id="A0A6A6LH92"/>
<keyword evidence="5" id="KW-0732">Signal</keyword>
<evidence type="ECO:0000256" key="3">
    <source>
        <dbReference type="ARBA" id="ARBA00022989"/>
    </source>
</evidence>
<dbReference type="Pfam" id="PF01094">
    <property type="entry name" value="ANF_receptor"/>
    <property type="match status" value="1"/>
</dbReference>
<evidence type="ECO:0000259" key="6">
    <source>
        <dbReference type="Pfam" id="PF01094"/>
    </source>
</evidence>
<dbReference type="Gene3D" id="3.40.50.2300">
    <property type="match status" value="1"/>
</dbReference>
<comment type="caution">
    <text evidence="7">The sequence shown here is derived from an EMBL/GenBank/DDBJ whole genome shotgun (WGS) entry which is preliminary data.</text>
</comment>
<feature type="domain" description="Receptor ligand binding region" evidence="6">
    <location>
        <begin position="93"/>
        <end position="329"/>
    </location>
</feature>
<evidence type="ECO:0000256" key="4">
    <source>
        <dbReference type="ARBA" id="ARBA00023136"/>
    </source>
</evidence>
<dbReference type="InterPro" id="IPR015683">
    <property type="entry name" value="Ionotropic_Glu_rcpt"/>
</dbReference>
<evidence type="ECO:0000256" key="1">
    <source>
        <dbReference type="ARBA" id="ARBA00004370"/>
    </source>
</evidence>
<feature type="chain" id="PRO_5025687356" description="Receptor ligand binding region domain-containing protein" evidence="5">
    <location>
        <begin position="27"/>
        <end position="469"/>
    </location>
</feature>
<protein>
    <recommendedName>
        <fullName evidence="6">Receptor ligand binding region domain-containing protein</fullName>
    </recommendedName>
</protein>
<accession>A0A6A6LH92</accession>
<comment type="subcellular location">
    <subcellularLocation>
        <location evidence="1">Membrane</location>
    </subcellularLocation>
</comment>
<dbReference type="PANTHER" id="PTHR34836">
    <property type="entry name" value="OS06G0188250 PROTEIN"/>
    <property type="match status" value="1"/>
</dbReference>
<gene>
    <name evidence="7" type="ORF">GH714_017660</name>
</gene>
<evidence type="ECO:0000256" key="2">
    <source>
        <dbReference type="ARBA" id="ARBA00022692"/>
    </source>
</evidence>
<dbReference type="PANTHER" id="PTHR34836:SF1">
    <property type="entry name" value="OS09G0428600 PROTEIN"/>
    <property type="match status" value="1"/>
</dbReference>
<dbReference type="InterPro" id="IPR028082">
    <property type="entry name" value="Peripla_BP_I"/>
</dbReference>
<dbReference type="FunFam" id="3.40.50.2300:FF:000188">
    <property type="entry name" value="Glutamate receptor"/>
    <property type="match status" value="1"/>
</dbReference>
<name>A0A6A6LH92_HEVBR</name>
<organism evidence="7 8">
    <name type="scientific">Hevea brasiliensis</name>
    <name type="common">Para rubber tree</name>
    <name type="synonym">Siphonia brasiliensis</name>
    <dbReference type="NCBI Taxonomy" id="3981"/>
    <lineage>
        <taxon>Eukaryota</taxon>
        <taxon>Viridiplantae</taxon>
        <taxon>Streptophyta</taxon>
        <taxon>Embryophyta</taxon>
        <taxon>Tracheophyta</taxon>
        <taxon>Spermatophyta</taxon>
        <taxon>Magnoliopsida</taxon>
        <taxon>eudicotyledons</taxon>
        <taxon>Gunneridae</taxon>
        <taxon>Pentapetalae</taxon>
        <taxon>rosids</taxon>
        <taxon>fabids</taxon>
        <taxon>Malpighiales</taxon>
        <taxon>Euphorbiaceae</taxon>
        <taxon>Crotonoideae</taxon>
        <taxon>Micrandreae</taxon>
        <taxon>Hevea</taxon>
    </lineage>
</organism>
<keyword evidence="4" id="KW-0472">Membrane</keyword>
<dbReference type="Gene3D" id="3.40.190.10">
    <property type="entry name" value="Periplasmic binding protein-like II"/>
    <property type="match status" value="1"/>
</dbReference>
<evidence type="ECO:0000313" key="7">
    <source>
        <dbReference type="EMBL" id="KAF2300830.1"/>
    </source>
</evidence>
<dbReference type="Proteomes" id="UP000467840">
    <property type="component" value="Chromosome 4"/>
</dbReference>
<evidence type="ECO:0000256" key="5">
    <source>
        <dbReference type="SAM" id="SignalP"/>
    </source>
</evidence>
<dbReference type="EMBL" id="JAAGAX010000010">
    <property type="protein sequence ID" value="KAF2300830.1"/>
    <property type="molecule type" value="Genomic_DNA"/>
</dbReference>
<keyword evidence="3" id="KW-1133">Transmembrane helix</keyword>
<feature type="signal peptide" evidence="5">
    <location>
        <begin position="1"/>
        <end position="26"/>
    </location>
</feature>
<dbReference type="GO" id="GO:0016020">
    <property type="term" value="C:membrane"/>
    <property type="evidence" value="ECO:0007669"/>
    <property type="project" value="UniProtKB-SubCell"/>
</dbReference>
<evidence type="ECO:0000313" key="8">
    <source>
        <dbReference type="Proteomes" id="UP000467840"/>
    </source>
</evidence>
<keyword evidence="2" id="KW-0812">Transmembrane</keyword>
<reference evidence="7 8" key="1">
    <citation type="journal article" date="2020" name="Mol. Plant">
        <title>The Chromosome-Based Rubber Tree Genome Provides New Insights into Spurge Genome Evolution and Rubber Biosynthesis.</title>
        <authorList>
            <person name="Liu J."/>
            <person name="Shi C."/>
            <person name="Shi C.C."/>
            <person name="Li W."/>
            <person name="Zhang Q.J."/>
            <person name="Zhang Y."/>
            <person name="Li K."/>
            <person name="Lu H.F."/>
            <person name="Shi C."/>
            <person name="Zhu S.T."/>
            <person name="Xiao Z.Y."/>
            <person name="Nan H."/>
            <person name="Yue Y."/>
            <person name="Zhu X.G."/>
            <person name="Wu Y."/>
            <person name="Hong X.N."/>
            <person name="Fan G.Y."/>
            <person name="Tong Y."/>
            <person name="Zhang D."/>
            <person name="Mao C.L."/>
            <person name="Liu Y.L."/>
            <person name="Hao S.J."/>
            <person name="Liu W.Q."/>
            <person name="Lv M.Q."/>
            <person name="Zhang H.B."/>
            <person name="Liu Y."/>
            <person name="Hu-Tang G.R."/>
            <person name="Wang J.P."/>
            <person name="Wang J.H."/>
            <person name="Sun Y.H."/>
            <person name="Ni S.B."/>
            <person name="Chen W.B."/>
            <person name="Zhang X.C."/>
            <person name="Jiao Y.N."/>
            <person name="Eichler E.E."/>
            <person name="Li G.H."/>
            <person name="Liu X."/>
            <person name="Gao L.Z."/>
        </authorList>
    </citation>
    <scope>NUCLEOTIDE SEQUENCE [LARGE SCALE GENOMIC DNA]</scope>
    <source>
        <strain evidence="8">cv. GT1</strain>
        <tissue evidence="7">Leaf</tissue>
    </source>
</reference>
<sequence length="469" mass="52818">MRKNPLKPVFFVFFFLLFMEMFGIMARDMRIQVNVGVVIDNEFNNWIGKVWLSCINISLSDFYASRGHHYKTRLLLINARDSKEHVGGTAGAEAVPIYTDNEYGMGILPYLIDALQAIGIHIPYKSAISPWACDDEIMEELYKLKKMEARVFIVHMFPSLGARLFSKAKEVGMMTEGYVWIMSDGMTNSLSSLDPSIFYSVYGVVLGIKPYVSKTKEVEKFQDQWKRKFNLDYPDMIDVDLNIYGLWAYDAATALAMAIEKVFGNGNFCFQKKNISSNLTDLETLGVSENGPELAQALSNTSFKGLTGDFHFVNQQLQPSPFQIVNINGKPKGIELSIKEKRLVRKLQATTNPRENSPSLAPSAQPMDLTCVPMELEIQKKNWLRIGVPVKEGFLEFVKVRRNPITNKTTVSGYCIDVFDAAMKGLPNAPPYCYIPFAKPDGESAGSYDKLVYQVFIGVQTAPHLSLFN</sequence>
<keyword evidence="8" id="KW-1185">Reference proteome</keyword>